<keyword evidence="2" id="KW-1185">Reference proteome</keyword>
<dbReference type="AlphaFoldDB" id="A0A0C2JSG4"/>
<evidence type="ECO:0000313" key="2">
    <source>
        <dbReference type="Proteomes" id="UP000031668"/>
    </source>
</evidence>
<dbReference type="EMBL" id="JWZT01001256">
    <property type="protein sequence ID" value="KII72383.1"/>
    <property type="molecule type" value="Genomic_DNA"/>
</dbReference>
<reference evidence="1 2" key="1">
    <citation type="journal article" date="2014" name="Genome Biol. Evol.">
        <title>The genome of the myxosporean Thelohanellus kitauei shows adaptations to nutrient acquisition within its fish host.</title>
        <authorList>
            <person name="Yang Y."/>
            <person name="Xiong J."/>
            <person name="Zhou Z."/>
            <person name="Huo F."/>
            <person name="Miao W."/>
            <person name="Ran C."/>
            <person name="Liu Y."/>
            <person name="Zhang J."/>
            <person name="Feng J."/>
            <person name="Wang M."/>
            <person name="Wang M."/>
            <person name="Wang L."/>
            <person name="Yao B."/>
        </authorList>
    </citation>
    <scope>NUCLEOTIDE SEQUENCE [LARGE SCALE GENOMIC DNA]</scope>
    <source>
        <strain evidence="1">Wuqing</strain>
    </source>
</reference>
<protein>
    <submittedName>
        <fullName evidence="1">Uncharacterized protein</fullName>
    </submittedName>
</protein>
<comment type="caution">
    <text evidence="1">The sequence shown here is derived from an EMBL/GenBank/DDBJ whole genome shotgun (WGS) entry which is preliminary data.</text>
</comment>
<dbReference type="Proteomes" id="UP000031668">
    <property type="component" value="Unassembled WGS sequence"/>
</dbReference>
<sequence length="102" mass="12254">MNLEKEIEIGPCDIEFNTQSMKKKNEYNPKHRFSKNTTYKFSNYIISFKNYEKIEEWIEVTIYNLTIEFPIAIQQCDFKNENMNKIIDDFDSTETSYMNAIP</sequence>
<accession>A0A0C2JSG4</accession>
<name>A0A0C2JSG4_THEKT</name>
<evidence type="ECO:0000313" key="1">
    <source>
        <dbReference type="EMBL" id="KII72383.1"/>
    </source>
</evidence>
<gene>
    <name evidence="1" type="ORF">RF11_14133</name>
</gene>
<organism evidence="1 2">
    <name type="scientific">Thelohanellus kitauei</name>
    <name type="common">Myxosporean</name>
    <dbReference type="NCBI Taxonomy" id="669202"/>
    <lineage>
        <taxon>Eukaryota</taxon>
        <taxon>Metazoa</taxon>
        <taxon>Cnidaria</taxon>
        <taxon>Myxozoa</taxon>
        <taxon>Myxosporea</taxon>
        <taxon>Bivalvulida</taxon>
        <taxon>Platysporina</taxon>
        <taxon>Myxobolidae</taxon>
        <taxon>Thelohanellus</taxon>
    </lineage>
</organism>
<proteinExistence type="predicted"/>